<dbReference type="EMBL" id="FMWK01000002">
    <property type="protein sequence ID" value="SCZ76940.1"/>
    <property type="molecule type" value="Genomic_DNA"/>
</dbReference>
<dbReference type="InterPro" id="IPR004089">
    <property type="entry name" value="MCPsignal_dom"/>
</dbReference>
<protein>
    <submittedName>
        <fullName evidence="8">Methyl-accepting chemotaxis protein</fullName>
    </submittedName>
</protein>
<dbReference type="AlphaFoldDB" id="A0A1G5RT67"/>
<dbReference type="PROSITE" id="PS50111">
    <property type="entry name" value="CHEMOTAXIS_TRANSDUC_2"/>
    <property type="match status" value="1"/>
</dbReference>
<evidence type="ECO:0000256" key="1">
    <source>
        <dbReference type="ARBA" id="ARBA00023224"/>
    </source>
</evidence>
<keyword evidence="1 3" id="KW-0807">Transducer</keyword>
<dbReference type="SMART" id="SM00283">
    <property type="entry name" value="MA"/>
    <property type="match status" value="1"/>
</dbReference>
<sequence>MKSSMKAKIMASIVLLDLVMVFGIAFIGFNFRSAVTTANMMSQTYLLVERDFGNANTNLQNLVKRIFILETMNYMYQDNWTDTATRDTIIGVGEGEYQLVAEAVADLKTHVDAINDPEFTEQYQTMSNAANSFLAEYKKMEASFYEGKFSDAMTTYFAGAHEYVTVYEENVGLMREKLELLVQENEEALIKYEIRVQQSIVFGIIMQIVATTFAVIIVRRSVNPLISSAKDLDKMIADMNAGNANLAHRINNKSKDEVGVLVSGINNFLETLEKIIFTIKDESGNIYTSVENTVGIVNSSKDDVSNVSAVMEELSASMETANNTLLSLNEEASDVNDAVGNVSNQVNEGTSRVAEIKDHANVIREKTVKMKESTNEMVSSIKDTLENSIAESKNVEQIQTLTEDILSIAAQTNLLALNASIEAARAGEAGKGFAVVADEIRQLAEHSKETANSIQEISNQVISAVEALADNSNEMLTYVSETVLADYDGFEDVAKQYYQDAEDINSVLDSVNDNTVVLNSTINEMTSEIDHISKVINDCTKGVSEATENTTEILESITTIHDDSEINRDISQRLQEEVSRFTSVEDDE</sequence>
<dbReference type="GO" id="GO:0007165">
    <property type="term" value="P:signal transduction"/>
    <property type="evidence" value="ECO:0007669"/>
    <property type="project" value="UniProtKB-KW"/>
</dbReference>
<keyword evidence="5" id="KW-1133">Transmembrane helix</keyword>
<keyword evidence="5" id="KW-0472">Membrane</keyword>
<feature type="transmembrane region" description="Helical" evidence="5">
    <location>
        <begin position="12"/>
        <end position="31"/>
    </location>
</feature>
<dbReference type="PROSITE" id="PS50885">
    <property type="entry name" value="HAMP"/>
    <property type="match status" value="1"/>
</dbReference>
<name>A0A1G5RT67_PSEXY</name>
<feature type="coiled-coil region" evidence="4">
    <location>
        <begin position="311"/>
        <end position="338"/>
    </location>
</feature>
<dbReference type="RefSeq" id="WP_090160994.1">
    <property type="nucleotide sequence ID" value="NZ_FMWK01000002.1"/>
</dbReference>
<evidence type="ECO:0000256" key="5">
    <source>
        <dbReference type="SAM" id="Phobius"/>
    </source>
</evidence>
<evidence type="ECO:0000256" key="2">
    <source>
        <dbReference type="ARBA" id="ARBA00029447"/>
    </source>
</evidence>
<evidence type="ECO:0000259" key="7">
    <source>
        <dbReference type="PROSITE" id="PS50885"/>
    </source>
</evidence>
<dbReference type="PANTHER" id="PTHR32089">
    <property type="entry name" value="METHYL-ACCEPTING CHEMOTAXIS PROTEIN MCPB"/>
    <property type="match status" value="1"/>
</dbReference>
<comment type="similarity">
    <text evidence="2">Belongs to the methyl-accepting chemotaxis (MCP) protein family.</text>
</comment>
<dbReference type="Pfam" id="PF00015">
    <property type="entry name" value="MCPsignal"/>
    <property type="match status" value="1"/>
</dbReference>
<evidence type="ECO:0000256" key="3">
    <source>
        <dbReference type="PROSITE-ProRule" id="PRU00284"/>
    </source>
</evidence>
<accession>A0A1G5RT67</accession>
<proteinExistence type="inferred from homology"/>
<feature type="domain" description="HAMP" evidence="7">
    <location>
        <begin position="219"/>
        <end position="277"/>
    </location>
</feature>
<evidence type="ECO:0000313" key="9">
    <source>
        <dbReference type="Proteomes" id="UP000199428"/>
    </source>
</evidence>
<reference evidence="8 9" key="1">
    <citation type="submission" date="2016-10" db="EMBL/GenBank/DDBJ databases">
        <authorList>
            <person name="de Groot N.N."/>
        </authorList>
    </citation>
    <scope>NUCLEOTIDE SEQUENCE [LARGE SCALE GENOMIC DNA]</scope>
    <source>
        <strain evidence="8 9">DSM 10317</strain>
    </source>
</reference>
<dbReference type="Proteomes" id="UP000199428">
    <property type="component" value="Unassembled WGS sequence"/>
</dbReference>
<dbReference type="InterPro" id="IPR003660">
    <property type="entry name" value="HAMP_dom"/>
</dbReference>
<feature type="transmembrane region" description="Helical" evidence="5">
    <location>
        <begin position="200"/>
        <end position="218"/>
    </location>
</feature>
<evidence type="ECO:0000259" key="6">
    <source>
        <dbReference type="PROSITE" id="PS50111"/>
    </source>
</evidence>
<gene>
    <name evidence="8" type="ORF">SAMN02910350_00525</name>
</gene>
<evidence type="ECO:0000256" key="4">
    <source>
        <dbReference type="SAM" id="Coils"/>
    </source>
</evidence>
<evidence type="ECO:0000313" key="8">
    <source>
        <dbReference type="EMBL" id="SCZ76940.1"/>
    </source>
</evidence>
<feature type="domain" description="Methyl-accepting transducer" evidence="6">
    <location>
        <begin position="282"/>
        <end position="533"/>
    </location>
</feature>
<dbReference type="SUPFAM" id="SSF58104">
    <property type="entry name" value="Methyl-accepting chemotaxis protein (MCP) signaling domain"/>
    <property type="match status" value="1"/>
</dbReference>
<keyword evidence="4" id="KW-0175">Coiled coil</keyword>
<dbReference type="PANTHER" id="PTHR32089:SF112">
    <property type="entry name" value="LYSOZYME-LIKE PROTEIN-RELATED"/>
    <property type="match status" value="1"/>
</dbReference>
<dbReference type="Gene3D" id="1.10.287.950">
    <property type="entry name" value="Methyl-accepting chemotaxis protein"/>
    <property type="match status" value="1"/>
</dbReference>
<organism evidence="8 9">
    <name type="scientific">Pseudobutyrivibrio xylanivorans</name>
    <dbReference type="NCBI Taxonomy" id="185007"/>
    <lineage>
        <taxon>Bacteria</taxon>
        <taxon>Bacillati</taxon>
        <taxon>Bacillota</taxon>
        <taxon>Clostridia</taxon>
        <taxon>Lachnospirales</taxon>
        <taxon>Lachnospiraceae</taxon>
        <taxon>Pseudobutyrivibrio</taxon>
    </lineage>
</organism>
<keyword evidence="5" id="KW-0812">Transmembrane</keyword>
<dbReference type="GO" id="GO:0016020">
    <property type="term" value="C:membrane"/>
    <property type="evidence" value="ECO:0007669"/>
    <property type="project" value="InterPro"/>
</dbReference>